<dbReference type="PANTHER" id="PTHR33371">
    <property type="entry name" value="INTERMEMBRANE PHOSPHOLIPID TRANSPORT SYSTEM BINDING PROTEIN MLAD-RELATED"/>
    <property type="match status" value="1"/>
</dbReference>
<name>A0A1H0G9W8_9PSEU</name>
<dbReference type="Proteomes" id="UP000199651">
    <property type="component" value="Unassembled WGS sequence"/>
</dbReference>
<accession>A0A1H0G9W8</accession>
<dbReference type="OrthoDB" id="9774928at2"/>
<feature type="signal peptide" evidence="1">
    <location>
        <begin position="1"/>
        <end position="20"/>
    </location>
</feature>
<evidence type="ECO:0000313" key="4">
    <source>
        <dbReference type="EMBL" id="SDO03624.1"/>
    </source>
</evidence>
<keyword evidence="1" id="KW-0732">Signal</keyword>
<dbReference type="AlphaFoldDB" id="A0A1H0G9W8"/>
<evidence type="ECO:0000313" key="5">
    <source>
        <dbReference type="Proteomes" id="UP000199651"/>
    </source>
</evidence>
<evidence type="ECO:0000259" key="2">
    <source>
        <dbReference type="Pfam" id="PF02470"/>
    </source>
</evidence>
<evidence type="ECO:0000256" key="1">
    <source>
        <dbReference type="SAM" id="SignalP"/>
    </source>
</evidence>
<dbReference type="RefSeq" id="WP_091369823.1">
    <property type="nucleotide sequence ID" value="NZ_FNDV01000003.1"/>
</dbReference>
<dbReference type="STRING" id="504798.SAMN05421871_103153"/>
<sequence>MRRLLLAVLTVSLLSGCGLSMQNLPIGRSPDGPTYHVTAVFADASNVPIGGMVKIGQATVGRVSSIDTRDFQAVVGLEITADTVLSPGTTAQLQLTSALGEEFVDLRPPATPAPGEPLRDGSVIPLSATSRGPDVENMLAAVGGLLNGSGLDHVRTIVTELNTMLGGREDEVRDLLHQLDGVLASLDSHGTQIAGLIDSMNTLAADTAAQRPLLEAALTDITPALQVLISQRDQFTGLLTKVTALSTSANGILGETGQAFTTQLKQLRPVLDSLSAFDKRLEPTLAQLTKFGGLLDRAVPGDYLKVDMTLDVPNSILQLIQSTGGLPLPVPLGGGVR</sequence>
<dbReference type="InterPro" id="IPR003399">
    <property type="entry name" value="Mce/MlaD"/>
</dbReference>
<dbReference type="InterPro" id="IPR052336">
    <property type="entry name" value="MlaD_Phospholipid_Transporter"/>
</dbReference>
<gene>
    <name evidence="4" type="ORF">SAMN05192558_101718</name>
</gene>
<dbReference type="GO" id="GO:0005576">
    <property type="term" value="C:extracellular region"/>
    <property type="evidence" value="ECO:0007669"/>
    <property type="project" value="TreeGrafter"/>
</dbReference>
<feature type="domain" description="Mammalian cell entry C-terminal" evidence="3">
    <location>
        <begin position="116"/>
        <end position="292"/>
    </location>
</feature>
<dbReference type="EMBL" id="FNJB01000001">
    <property type="protein sequence ID" value="SDO03624.1"/>
    <property type="molecule type" value="Genomic_DNA"/>
</dbReference>
<dbReference type="Pfam" id="PF02470">
    <property type="entry name" value="MlaD"/>
    <property type="match status" value="1"/>
</dbReference>
<evidence type="ECO:0000259" key="3">
    <source>
        <dbReference type="Pfam" id="PF11887"/>
    </source>
</evidence>
<proteinExistence type="predicted"/>
<organism evidence="4 5">
    <name type="scientific">Actinokineospora alba</name>
    <dbReference type="NCBI Taxonomy" id="504798"/>
    <lineage>
        <taxon>Bacteria</taxon>
        <taxon>Bacillati</taxon>
        <taxon>Actinomycetota</taxon>
        <taxon>Actinomycetes</taxon>
        <taxon>Pseudonocardiales</taxon>
        <taxon>Pseudonocardiaceae</taxon>
        <taxon>Actinokineospora</taxon>
    </lineage>
</organism>
<dbReference type="InterPro" id="IPR024516">
    <property type="entry name" value="Mce_C"/>
</dbReference>
<protein>
    <submittedName>
        <fullName evidence="4">Phospholipid/cholesterol/gamma-HCH transport system substrate-binding protein</fullName>
    </submittedName>
</protein>
<dbReference type="NCBIfam" id="TIGR00996">
    <property type="entry name" value="Mtu_fam_mce"/>
    <property type="match status" value="1"/>
</dbReference>
<feature type="chain" id="PRO_5011621313" evidence="1">
    <location>
        <begin position="21"/>
        <end position="337"/>
    </location>
</feature>
<dbReference type="PROSITE" id="PS51257">
    <property type="entry name" value="PROKAR_LIPOPROTEIN"/>
    <property type="match status" value="1"/>
</dbReference>
<dbReference type="Pfam" id="PF11887">
    <property type="entry name" value="Mce4_CUP1"/>
    <property type="match status" value="1"/>
</dbReference>
<feature type="domain" description="Mce/MlaD" evidence="2">
    <location>
        <begin position="33"/>
        <end position="109"/>
    </location>
</feature>
<reference evidence="5" key="1">
    <citation type="submission" date="2016-10" db="EMBL/GenBank/DDBJ databases">
        <authorList>
            <person name="Varghese N."/>
            <person name="Submissions S."/>
        </authorList>
    </citation>
    <scope>NUCLEOTIDE SEQUENCE [LARGE SCALE GENOMIC DNA]</scope>
    <source>
        <strain evidence="5">IBRC-M 10655</strain>
    </source>
</reference>
<keyword evidence="5" id="KW-1185">Reference proteome</keyword>
<dbReference type="PANTHER" id="PTHR33371:SF15">
    <property type="entry name" value="LIPOPROTEIN LPRN"/>
    <property type="match status" value="1"/>
</dbReference>
<dbReference type="InterPro" id="IPR005693">
    <property type="entry name" value="Mce"/>
</dbReference>